<protein>
    <submittedName>
        <fullName evidence="3">Uncharacterized protein LOC108739345 isoform X1</fullName>
    </submittedName>
</protein>
<dbReference type="InterPro" id="IPR036691">
    <property type="entry name" value="Endo/exonu/phosph_ase_sf"/>
</dbReference>
<dbReference type="PANTHER" id="PTHR21180">
    <property type="entry name" value="ENDONUCLEASE/EXONUCLEASE/PHOSPHATASE FAMILY DOMAIN-CONTAINING PROTEIN 1"/>
    <property type="match status" value="1"/>
</dbReference>
<evidence type="ECO:0000313" key="3">
    <source>
        <dbReference type="RefSeq" id="XP_018328705.1"/>
    </source>
</evidence>
<accession>A0A1W4X8P1</accession>
<dbReference type="InParanoid" id="A0A1W4X8P1"/>
<dbReference type="RefSeq" id="XP_018328705.1">
    <property type="nucleotide sequence ID" value="XM_018473203.2"/>
</dbReference>
<feature type="region of interest" description="Disordered" evidence="1">
    <location>
        <begin position="397"/>
        <end position="448"/>
    </location>
</feature>
<evidence type="ECO:0000256" key="1">
    <source>
        <dbReference type="SAM" id="MobiDB-lite"/>
    </source>
</evidence>
<dbReference type="PANTHER" id="PTHR21180:SF32">
    <property type="entry name" value="ENDONUCLEASE_EXONUCLEASE_PHOSPHATASE FAMILY DOMAIN-CONTAINING PROTEIN 1"/>
    <property type="match status" value="1"/>
</dbReference>
<dbReference type="SUPFAM" id="SSF56219">
    <property type="entry name" value="DNase I-like"/>
    <property type="match status" value="1"/>
</dbReference>
<evidence type="ECO:0000313" key="2">
    <source>
        <dbReference type="Proteomes" id="UP000192223"/>
    </source>
</evidence>
<dbReference type="KEGG" id="apln:108739345"/>
<keyword evidence="2" id="KW-1185">Reference proteome</keyword>
<organism evidence="2 3">
    <name type="scientific">Agrilus planipennis</name>
    <name type="common">Emerald ash borer</name>
    <name type="synonym">Agrilus marcopoli</name>
    <dbReference type="NCBI Taxonomy" id="224129"/>
    <lineage>
        <taxon>Eukaryota</taxon>
        <taxon>Metazoa</taxon>
        <taxon>Ecdysozoa</taxon>
        <taxon>Arthropoda</taxon>
        <taxon>Hexapoda</taxon>
        <taxon>Insecta</taxon>
        <taxon>Pterygota</taxon>
        <taxon>Neoptera</taxon>
        <taxon>Endopterygota</taxon>
        <taxon>Coleoptera</taxon>
        <taxon>Polyphaga</taxon>
        <taxon>Elateriformia</taxon>
        <taxon>Buprestoidea</taxon>
        <taxon>Buprestidae</taxon>
        <taxon>Agrilinae</taxon>
        <taxon>Agrilus</taxon>
    </lineage>
</organism>
<name>A0A1W4X8P1_AGRPL</name>
<sequence length="1480" mass="167238">MSSDLVDVCIRNNLSPFIINAIAETFQSDSNINEKVVDNKSDSNINEKVVDNKSSVNEITSQVNIQSNDVKLERLCNKSISNVIDCPLSKEFCFLDNPFKLREQNVPQSHCDKANEDEVYFVDPQKYFVEKNKSTYSIKSQRGNMMFLSVTENDDGTEKIHNLDSNECSICMQNNYAYSGRDKKKNEEKLLLQTVLNPSKDGSFRACARLKNYDFKSDDNITLRTDFVRNISTTLLTSKQSNDSCVNHSIFDVNVSKSKPCIVSEVVDLNFSEDEKSVSFEKEKEMYPTFIISEMNKNDEKKYQGTTTVINTDFHSDEEEEKSMVKTHRMKWSRSLPVTKQTDRPDNDSDDTPIIIDDSVSNCMVLNNDNSRVPVKITPAYSQPYLFYNSETVLDNRPYSNNMDKYNDDTFSENDETKSMSESDAATRSFSITQEARSSSEGSKTFKKVRQSQTSLDCKSVSFESNHDQERNKQELLADVCAMLSSVCEYLDANEWINNSSKDSYCEVATTKNEIYPESSLFTNYESNVNKGKLAADFTFNKDSKRTSENATEFDYTSIKKPFMGTNHQLITFSKDSISTDTIISSAWKDSSVSSYCSKNIQLGNLRKSSTNLEERCCYINKEMLNKVTSESVNLSGALTDSEADISLKWEEPHIEVIAKVETPIIKNDVKNKCDHQILGPFTDCGVIRSSGLEEECQTTQNFINNNKNSSVTSLEKSDALQKSVATNLVTDRVDIRITKSSGEFKDTVLENIDLFDDENGKSMTSNITTINLNNNSSKENIFSSSLDSENNSYQIINKNTENNQSKILRNFIFPTDDVKKETKFEDHGPIIIDDIRDIYMKCARESSRYGLFEELEAYAIKAYESNVKSSKTLNSSKGVIDTGIVNISNSNITHSFTTKQANEKNLEDSDNALRIPFKTDSSFQIDLCEQNNNEKSTQDIEQKENFENPSEEIKSCNDSLDTYTTNVRSNTSKDVIKKIAVVTTRDVVSSNIEEKKLKNENENYLSLNLSKCNLSLNIVKTSNKKYGDIEITHSSQKVSDSKNEYDKQIVNNNVIDNSSSKQVFLIHKRLDLEKNKCEQSNHLLSCFQSAIKVLIEHPTSEEIPYDISNKVSTVNKDLFCNTKFQFKDDKKILPQAEGELYTSCAHENIFKRCINEPINISMRNGCYSSYVYEIFDIISHLSERGAANLDNFQYKRNGFEAFRVAFWNVHELTLEKVRNLGVLEVVCSTILENGWSIVVFQGICHPLALSILCNELNAPRLPRTCNFKGINSKCWRFCVDDSINSDMGFIYNMESGGIGIGVIRQIYRTCGGCESSICTFAVGPTDFTVINTRFVSNAIINFETRMTELLKDRDEPVLVTGDLENFIGKELNGLNCIAGLTPVVPPSLNTCSNNSKGILQYNDSILVNSSIHAGHFTGSWGMVKNGLSHLCIPDGWEWGGSVSSHCPVWGELYVLHNNDAKKISHTSSHCKIMSRYGYT</sequence>
<dbReference type="STRING" id="224129.A0A1W4X8P1"/>
<feature type="compositionally biased region" description="Polar residues" evidence="1">
    <location>
        <begin position="422"/>
        <end position="443"/>
    </location>
</feature>
<dbReference type="OrthoDB" id="6237065at2759"/>
<dbReference type="Proteomes" id="UP000192223">
    <property type="component" value="Unplaced"/>
</dbReference>
<dbReference type="InterPro" id="IPR051675">
    <property type="entry name" value="Endo/Exo/Phosphatase_dom_1"/>
</dbReference>
<reference evidence="3" key="1">
    <citation type="submission" date="2025-08" db="UniProtKB">
        <authorList>
            <consortium name="RefSeq"/>
        </authorList>
    </citation>
    <scope>IDENTIFICATION</scope>
    <source>
        <tissue evidence="3">Entire body</tissue>
    </source>
</reference>
<dbReference type="GeneID" id="108739345"/>
<proteinExistence type="predicted"/>
<gene>
    <name evidence="3" type="primary">LOC108739345</name>
</gene>